<dbReference type="SUPFAM" id="SSF52540">
    <property type="entry name" value="P-loop containing nucleoside triphosphate hydrolases"/>
    <property type="match status" value="1"/>
</dbReference>
<evidence type="ECO:0000256" key="1">
    <source>
        <dbReference type="SAM" id="MobiDB-lite"/>
    </source>
</evidence>
<accession>A0A5K0U7E1</accession>
<feature type="transmembrane region" description="Helical" evidence="2">
    <location>
        <begin position="20"/>
        <end position="43"/>
    </location>
</feature>
<gene>
    <name evidence="3" type="ORF">YASMINEVIRUS_342</name>
</gene>
<keyword evidence="4" id="KW-1185">Reference proteome</keyword>
<comment type="caution">
    <text evidence="3">The sequence shown here is derived from an EMBL/GenBank/DDBJ whole genome shotgun (WGS) entry which is preliminary data.</text>
</comment>
<evidence type="ECO:0000313" key="3">
    <source>
        <dbReference type="EMBL" id="VBB17879.1"/>
    </source>
</evidence>
<reference evidence="3 4" key="1">
    <citation type="submission" date="2018-10" db="EMBL/GenBank/DDBJ databases">
        <authorList>
            <consortium name="IHU Genomes"/>
        </authorList>
    </citation>
    <scope>NUCLEOTIDE SEQUENCE [LARGE SCALE GENOMIC DNA]</scope>
    <source>
        <strain evidence="3 4">A1</strain>
    </source>
</reference>
<keyword evidence="3" id="KW-0808">Transferase</keyword>
<protein>
    <submittedName>
        <fullName evidence="3">Monophosphate kinase</fullName>
    </submittedName>
</protein>
<keyword evidence="3" id="KW-0418">Kinase</keyword>
<evidence type="ECO:0000256" key="2">
    <source>
        <dbReference type="SAM" id="Phobius"/>
    </source>
</evidence>
<keyword evidence="2" id="KW-0812">Transmembrane</keyword>
<evidence type="ECO:0000313" key="4">
    <source>
        <dbReference type="Proteomes" id="UP000594342"/>
    </source>
</evidence>
<name>A0A5K0U7E1_9VIRU</name>
<keyword evidence="2" id="KW-0472">Membrane</keyword>
<dbReference type="InterPro" id="IPR048444">
    <property type="entry name" value="DNMK"/>
</dbReference>
<dbReference type="Gene3D" id="3.40.50.300">
    <property type="entry name" value="P-loop containing nucleotide triphosphate hydrolases"/>
    <property type="match status" value="1"/>
</dbReference>
<dbReference type="InterPro" id="IPR027417">
    <property type="entry name" value="P-loop_NTPase"/>
</dbReference>
<dbReference type="Proteomes" id="UP000594342">
    <property type="component" value="Unassembled WGS sequence"/>
</dbReference>
<feature type="region of interest" description="Disordered" evidence="1">
    <location>
        <begin position="52"/>
        <end position="80"/>
    </location>
</feature>
<dbReference type="EMBL" id="UPSH01000001">
    <property type="protein sequence ID" value="VBB17879.1"/>
    <property type="molecule type" value="Genomic_DNA"/>
</dbReference>
<organism evidence="3 4">
    <name type="scientific">Yasminevirus sp. GU-2018</name>
    <dbReference type="NCBI Taxonomy" id="2420051"/>
    <lineage>
        <taxon>Viruses</taxon>
        <taxon>Varidnaviria</taxon>
        <taxon>Bamfordvirae</taxon>
        <taxon>Nucleocytoviricota</taxon>
        <taxon>Megaviricetes</taxon>
        <taxon>Imitervirales</taxon>
        <taxon>Mimiviridae</taxon>
        <taxon>Klosneuvirinae</taxon>
        <taxon>Yasminevirus</taxon>
        <taxon>Yasminevirus saudimassiliense</taxon>
    </lineage>
</organism>
<proteinExistence type="predicted"/>
<dbReference type="GO" id="GO:0016301">
    <property type="term" value="F:kinase activity"/>
    <property type="evidence" value="ECO:0007669"/>
    <property type="project" value="UniProtKB-KW"/>
</dbReference>
<sequence>MDTLNASFNSITSASSNSHFVLNPVLVAVTGGFLMLVMCAIYFSSGSKESTHTKNESIDTRQNTQPNQSDQSVESDTKSNQNSDEFILIGVTGRKRSGKDTVGKYLIDNYDFVRVAYADALKEACKIVFGFSDAQVYGDDLKEVVDEYWGHSPREVLQKVGTELFREELPRVCKNISNDIWIRSVERQIRNLQKQGHTRFVITDVRFPNELDFISKMKGVSWKVSRPSLLQNLDPKIPVHASEAMIDDFKCDHEFVNDGTLEQLFDSVEDKIVSILDHSPSEDEESDGEVSL</sequence>
<keyword evidence="2" id="KW-1133">Transmembrane helix</keyword>
<feature type="compositionally biased region" description="Polar residues" evidence="1">
    <location>
        <begin position="60"/>
        <end position="80"/>
    </location>
</feature>
<dbReference type="Pfam" id="PF21448">
    <property type="entry name" value="DNMK"/>
    <property type="match status" value="2"/>
</dbReference>